<dbReference type="AlphaFoldDB" id="A0ABD2C8A5"/>
<comment type="caution">
    <text evidence="1">The sequence shown here is derived from an EMBL/GenBank/DDBJ whole genome shotgun (WGS) entry which is preliminary data.</text>
</comment>
<organism evidence="1 2">
    <name type="scientific">Vespula maculifrons</name>
    <name type="common">Eastern yellow jacket</name>
    <name type="synonym">Wasp</name>
    <dbReference type="NCBI Taxonomy" id="7453"/>
    <lineage>
        <taxon>Eukaryota</taxon>
        <taxon>Metazoa</taxon>
        <taxon>Ecdysozoa</taxon>
        <taxon>Arthropoda</taxon>
        <taxon>Hexapoda</taxon>
        <taxon>Insecta</taxon>
        <taxon>Pterygota</taxon>
        <taxon>Neoptera</taxon>
        <taxon>Endopterygota</taxon>
        <taxon>Hymenoptera</taxon>
        <taxon>Apocrita</taxon>
        <taxon>Aculeata</taxon>
        <taxon>Vespoidea</taxon>
        <taxon>Vespidae</taxon>
        <taxon>Vespinae</taxon>
        <taxon>Vespula</taxon>
    </lineage>
</organism>
<keyword evidence="2" id="KW-1185">Reference proteome</keyword>
<evidence type="ECO:0000313" key="2">
    <source>
        <dbReference type="Proteomes" id="UP001607303"/>
    </source>
</evidence>
<reference evidence="1 2" key="1">
    <citation type="journal article" date="2024" name="Ann. Entomol. Soc. Am.">
        <title>Genomic analyses of the southern and eastern yellowjacket wasps (Hymenoptera: Vespidae) reveal evolutionary signatures of social life.</title>
        <authorList>
            <person name="Catto M.A."/>
            <person name="Caine P.B."/>
            <person name="Orr S.E."/>
            <person name="Hunt B.G."/>
            <person name="Goodisman M.A.D."/>
        </authorList>
    </citation>
    <scope>NUCLEOTIDE SEQUENCE [LARGE SCALE GENOMIC DNA]</scope>
    <source>
        <strain evidence="1">232</strain>
        <tissue evidence="1">Head and thorax</tissue>
    </source>
</reference>
<gene>
    <name evidence="1" type="ORF">V1477_010353</name>
</gene>
<sequence>MEFLVVRGRRKKDNRMLKRREWYPNTRLLRLEQKNKDKNVAERDRKKIEWVWSRNYLRALSPYFPVSRELSASCRVSIFIKVIKAKRL</sequence>
<dbReference type="Proteomes" id="UP001607303">
    <property type="component" value="Unassembled WGS sequence"/>
</dbReference>
<evidence type="ECO:0000313" key="1">
    <source>
        <dbReference type="EMBL" id="KAL2741292.1"/>
    </source>
</evidence>
<proteinExistence type="predicted"/>
<name>A0ABD2C8A5_VESMC</name>
<dbReference type="EMBL" id="JAYRBN010000059">
    <property type="protein sequence ID" value="KAL2741292.1"/>
    <property type="molecule type" value="Genomic_DNA"/>
</dbReference>
<accession>A0ABD2C8A5</accession>
<protein>
    <submittedName>
        <fullName evidence="1">Uncharacterized protein</fullName>
    </submittedName>
</protein>